<dbReference type="Pfam" id="PF05504">
    <property type="entry name" value="Spore_GerAC"/>
    <property type="match status" value="1"/>
</dbReference>
<dbReference type="STRING" id="698758.AXY_00140"/>
<dbReference type="AlphaFoldDB" id="K0J117"/>
<evidence type="ECO:0000313" key="11">
    <source>
        <dbReference type="Proteomes" id="UP000006294"/>
    </source>
</evidence>
<dbReference type="GO" id="GO:0009847">
    <property type="term" value="P:spore germination"/>
    <property type="evidence" value="ECO:0007669"/>
    <property type="project" value="InterPro"/>
</dbReference>
<dbReference type="EMBL" id="AP012050">
    <property type="protein sequence ID" value="BAM46146.1"/>
    <property type="molecule type" value="Genomic_DNA"/>
</dbReference>
<dbReference type="eggNOG" id="ENOG502Z849">
    <property type="taxonomic scope" value="Bacteria"/>
</dbReference>
<comment type="similarity">
    <text evidence="2">Belongs to the GerABKC lipoprotein family.</text>
</comment>
<dbReference type="InterPro" id="IPR057336">
    <property type="entry name" value="GerAC_N"/>
</dbReference>
<name>K0J117_AMPXN</name>
<evidence type="ECO:0000259" key="9">
    <source>
        <dbReference type="Pfam" id="PF25198"/>
    </source>
</evidence>
<reference evidence="10 11" key="1">
    <citation type="submission" date="2011-01" db="EMBL/GenBank/DDBJ databases">
        <title>Whole genome sequence of Amphibacillus xylinus NBRC 15112.</title>
        <authorList>
            <person name="Nakazawa H."/>
            <person name="Katano Y."/>
            <person name="Nakamura S."/>
            <person name="Sasagawa M."/>
            <person name="Fukada J."/>
            <person name="Arai T."/>
            <person name="Sasakura N."/>
            <person name="Mochizuki D."/>
            <person name="Hosoyama A."/>
            <person name="Harada K."/>
            <person name="Horikawa H."/>
            <person name="Kato Y."/>
            <person name="Harada T."/>
            <person name="Sasaki K."/>
            <person name="Sekiguchi M."/>
            <person name="Hodoyama M."/>
            <person name="Nishiko R."/>
            <person name="Narita H."/>
            <person name="Hanamaki A."/>
            <person name="Hata C."/>
            <person name="Konno Y."/>
            <person name="Niimura Y."/>
            <person name="Yamazaki S."/>
            <person name="Fujita N."/>
        </authorList>
    </citation>
    <scope>NUCLEOTIDE SEQUENCE [LARGE SCALE GENOMIC DNA]</scope>
    <source>
        <strain evidence="11">ATCC 51415 / DSM 6626 / JCM 7361 / LMG 17667 / NBRC 15112 / Ep01</strain>
    </source>
</reference>
<dbReference type="InterPro" id="IPR038501">
    <property type="entry name" value="Spore_GerAC_C_sf"/>
</dbReference>
<dbReference type="HOGENOM" id="CLU_051140_0_1_9"/>
<dbReference type="Gene3D" id="3.30.300.210">
    <property type="entry name" value="Nutrient germinant receptor protein C, domain 3"/>
    <property type="match status" value="1"/>
</dbReference>
<evidence type="ECO:0000256" key="2">
    <source>
        <dbReference type="ARBA" id="ARBA00007886"/>
    </source>
</evidence>
<feature type="domain" description="Spore germination protein N-terminal" evidence="9">
    <location>
        <begin position="21"/>
        <end position="186"/>
    </location>
</feature>
<organism evidence="10 11">
    <name type="scientific">Amphibacillus xylanus (strain ATCC 51415 / DSM 6626 / JCM 7361 / LMG 17667 / NBRC 15112 / Ep01)</name>
    <dbReference type="NCBI Taxonomy" id="698758"/>
    <lineage>
        <taxon>Bacteria</taxon>
        <taxon>Bacillati</taxon>
        <taxon>Bacillota</taxon>
        <taxon>Bacilli</taxon>
        <taxon>Bacillales</taxon>
        <taxon>Bacillaceae</taxon>
        <taxon>Amphibacillus</taxon>
    </lineage>
</organism>
<dbReference type="OrthoDB" id="9816067at2"/>
<sequence>MRSLTLLSQLFLVILLVGCEDIIELEKQSYVIAIGIDQTEQEGIYQFTFQIANPISSDPAEGSGQTPDQVVSIPSTDIITATDIANDFLTKKVNLDHTLVIVVSEQLARAGDFIRVIQPATRTAKIQRNIQIIVSRENAEQFLRSIDHGLESKPNRYFQFMISRVQETGVTAFADFHRFFQVTEGKDRLFLAMYGTTIQEQEDLKKKSIEKIAGEIVQTGGNPAQFIGSAVFKNGKMIDVLTGEETRIVNILNKTTKMDDLIAAIADPIEPNYSISGSFVKKKDPKVSVYYDANTNHAKFDILVPFDFEVLAVPSMVNYSSNGELELILLKALENYFTTTSHKFIEKTQKEYKGDPFYLSLYIRRLFKDIPSYEKADWQGEIYPNAEINVRFKIERLEFGKSIYDTNLNELSD</sequence>
<dbReference type="PROSITE" id="PS51257">
    <property type="entry name" value="PROKAR_LIPOPROTEIN"/>
    <property type="match status" value="1"/>
</dbReference>
<protein>
    <recommendedName>
        <fullName evidence="12">Spore germination protein</fullName>
    </recommendedName>
</protein>
<evidence type="ECO:0000256" key="1">
    <source>
        <dbReference type="ARBA" id="ARBA00004635"/>
    </source>
</evidence>
<evidence type="ECO:0008006" key="12">
    <source>
        <dbReference type="Google" id="ProtNLM"/>
    </source>
</evidence>
<evidence type="ECO:0000256" key="5">
    <source>
        <dbReference type="ARBA" id="ARBA00023136"/>
    </source>
</evidence>
<keyword evidence="11" id="KW-1185">Reference proteome</keyword>
<dbReference type="PANTHER" id="PTHR35789">
    <property type="entry name" value="SPORE GERMINATION PROTEIN B3"/>
    <property type="match status" value="1"/>
</dbReference>
<keyword evidence="5" id="KW-0472">Membrane</keyword>
<gene>
    <name evidence="10" type="ordered locus">AXY_00140</name>
</gene>
<dbReference type="KEGG" id="axl:AXY_00140"/>
<keyword evidence="7" id="KW-0449">Lipoprotein</keyword>
<evidence type="ECO:0000256" key="3">
    <source>
        <dbReference type="ARBA" id="ARBA00022544"/>
    </source>
</evidence>
<evidence type="ECO:0000313" key="10">
    <source>
        <dbReference type="EMBL" id="BAM46146.1"/>
    </source>
</evidence>
<dbReference type="InterPro" id="IPR046953">
    <property type="entry name" value="Spore_GerAC-like_C"/>
</dbReference>
<keyword evidence="6" id="KW-0564">Palmitate</keyword>
<keyword evidence="4" id="KW-0732">Signal</keyword>
<proteinExistence type="inferred from homology"/>
<dbReference type="InterPro" id="IPR008844">
    <property type="entry name" value="Spore_GerAC-like"/>
</dbReference>
<comment type="subcellular location">
    <subcellularLocation>
        <location evidence="1">Membrane</location>
        <topology evidence="1">Lipid-anchor</topology>
    </subcellularLocation>
</comment>
<dbReference type="PANTHER" id="PTHR35789:SF1">
    <property type="entry name" value="SPORE GERMINATION PROTEIN B3"/>
    <property type="match status" value="1"/>
</dbReference>
<evidence type="ECO:0000256" key="4">
    <source>
        <dbReference type="ARBA" id="ARBA00022729"/>
    </source>
</evidence>
<evidence type="ECO:0000256" key="7">
    <source>
        <dbReference type="ARBA" id="ARBA00023288"/>
    </source>
</evidence>
<evidence type="ECO:0000259" key="8">
    <source>
        <dbReference type="Pfam" id="PF05504"/>
    </source>
</evidence>
<dbReference type="RefSeq" id="WP_015008753.1">
    <property type="nucleotide sequence ID" value="NC_018704.1"/>
</dbReference>
<dbReference type="GO" id="GO:0016020">
    <property type="term" value="C:membrane"/>
    <property type="evidence" value="ECO:0007669"/>
    <property type="project" value="UniProtKB-SubCell"/>
</dbReference>
<keyword evidence="3" id="KW-0309">Germination</keyword>
<dbReference type="Pfam" id="PF25198">
    <property type="entry name" value="Spore_GerAC_N"/>
    <property type="match status" value="1"/>
</dbReference>
<feature type="domain" description="Spore germination GerAC-like C-terminal" evidence="8">
    <location>
        <begin position="228"/>
        <end position="395"/>
    </location>
</feature>
<evidence type="ECO:0000256" key="6">
    <source>
        <dbReference type="ARBA" id="ARBA00023139"/>
    </source>
</evidence>
<dbReference type="Proteomes" id="UP000006294">
    <property type="component" value="Chromosome"/>
</dbReference>
<accession>K0J117</accession>